<dbReference type="RefSeq" id="WP_044365691.1">
    <property type="nucleotide sequence ID" value="NZ_JRKI01000026.1"/>
</dbReference>
<accession>A0A0D7CLX1</accession>
<dbReference type="AlphaFoldDB" id="A0A0D7CLX1"/>
<protein>
    <submittedName>
        <fullName evidence="1">Uncharacterized protein</fullName>
    </submittedName>
</protein>
<dbReference type="EMBL" id="JRKI01000026">
    <property type="protein sequence ID" value="KIZ16845.1"/>
    <property type="molecule type" value="Genomic_DNA"/>
</dbReference>
<dbReference type="Pfam" id="PF23140">
    <property type="entry name" value="Gp80"/>
    <property type="match status" value="1"/>
</dbReference>
<evidence type="ECO:0000313" key="2">
    <source>
        <dbReference type="Proteomes" id="UP000032458"/>
    </source>
</evidence>
<gene>
    <name evidence="1" type="ORF">SNA_17775</name>
</gene>
<sequence>MTAGLAPGLVSGWLNTLRTTGNGGAAYSAVAGAFVQLHTGDPGAAGTANISVGSTTRNSFVFSSSSSGSSLSLSTAPSAWTNGGTSETLTHISVWTASSAGTFLFSVALTASKAWASADTFTLASLGASVAPQSA</sequence>
<dbReference type="InterPro" id="IPR056908">
    <property type="entry name" value="Gp80-like"/>
</dbReference>
<proteinExistence type="predicted"/>
<dbReference type="Proteomes" id="UP000032458">
    <property type="component" value="Unassembled WGS sequence"/>
</dbReference>
<reference evidence="1 2" key="1">
    <citation type="submission" date="2014-09" db="EMBL/GenBank/DDBJ databases">
        <title>Draft genome sequence of Streptomyces natalensis ATCC 27448, producer of the antifungal pimaricin.</title>
        <authorList>
            <person name="Mendes M.V."/>
            <person name="Beites T."/>
            <person name="Pires S."/>
            <person name="Santos C.L."/>
            <person name="Moradas-Ferreira P."/>
        </authorList>
    </citation>
    <scope>NUCLEOTIDE SEQUENCE [LARGE SCALE GENOMIC DNA]</scope>
    <source>
        <strain evidence="1 2">ATCC 27448</strain>
    </source>
</reference>
<evidence type="ECO:0000313" key="1">
    <source>
        <dbReference type="EMBL" id="KIZ16845.1"/>
    </source>
</evidence>
<organism evidence="1 2">
    <name type="scientific">Streptomyces natalensis ATCC 27448</name>
    <dbReference type="NCBI Taxonomy" id="1240678"/>
    <lineage>
        <taxon>Bacteria</taxon>
        <taxon>Bacillati</taxon>
        <taxon>Actinomycetota</taxon>
        <taxon>Actinomycetes</taxon>
        <taxon>Kitasatosporales</taxon>
        <taxon>Streptomycetaceae</taxon>
        <taxon>Streptomyces</taxon>
    </lineage>
</organism>
<keyword evidence="2" id="KW-1185">Reference proteome</keyword>
<name>A0A0D7CLX1_9ACTN</name>
<comment type="caution">
    <text evidence="1">The sequence shown here is derived from an EMBL/GenBank/DDBJ whole genome shotgun (WGS) entry which is preliminary data.</text>
</comment>
<dbReference type="PATRIC" id="fig|1240678.4.peg.3742"/>